<dbReference type="EMBL" id="KV441473">
    <property type="protein sequence ID" value="OAG23326.1"/>
    <property type="molecule type" value="Genomic_DNA"/>
</dbReference>
<dbReference type="RefSeq" id="XP_018388747.1">
    <property type="nucleotide sequence ID" value="XM_018527519.1"/>
</dbReference>
<gene>
    <name evidence="1" type="ORF">CC77DRAFT_1048232</name>
</gene>
<proteinExistence type="predicted"/>
<organism evidence="1 2">
    <name type="scientific">Alternaria alternata</name>
    <name type="common">Alternaria rot fungus</name>
    <name type="synonym">Torula alternata</name>
    <dbReference type="NCBI Taxonomy" id="5599"/>
    <lineage>
        <taxon>Eukaryota</taxon>
        <taxon>Fungi</taxon>
        <taxon>Dikarya</taxon>
        <taxon>Ascomycota</taxon>
        <taxon>Pezizomycotina</taxon>
        <taxon>Dothideomycetes</taxon>
        <taxon>Pleosporomycetidae</taxon>
        <taxon>Pleosporales</taxon>
        <taxon>Pleosporineae</taxon>
        <taxon>Pleosporaceae</taxon>
        <taxon>Alternaria</taxon>
        <taxon>Alternaria sect. Alternaria</taxon>
        <taxon>Alternaria alternata complex</taxon>
    </lineage>
</organism>
<keyword evidence="2" id="KW-1185">Reference proteome</keyword>
<dbReference type="PANTHER" id="PTHR35179:SF1">
    <property type="entry name" value="INTEGRAL MEMBRANE PROTEIN"/>
    <property type="match status" value="1"/>
</dbReference>
<sequence>MQFIAAEQRVPPWETREGYNGRPEGRRTKFSDPSWMLKRVRKGQQRIHTIAIFDVQSSSAAVTGNEPYDLLCSYSWKSALKPTIYVPGTPSLYQPPRLPRQLQADKGAFWIDQHGKPSLEYSFEPIFQAMAVMNPTKRWNGIDVLVNRNSLQKLFEFASFKRSYRPFCLELQVVGKTLVTGRKEKDPKVFQSKGCGHNFENAFTCEDSNLQDVDGHHRVIQYQMGDLQLAVRIEADAYLQHIEPASQNHDNYDLQEFFDNIMHIFQPASHAIVPHSNNSQTFVINCGTYQPHNSTIELKSNTKKRQASEQCWFGRTSLCVFGHHYRNLITNVEEVRWFEKDFEIWAQDHQRQLKRLVWLLEELRRVVQGAPGKKAVLVAVEKGAPLQIFEMEGEKGLIPREIIERFWDHHDLPDT</sequence>
<dbReference type="GeneID" id="29113113"/>
<evidence type="ECO:0000313" key="2">
    <source>
        <dbReference type="Proteomes" id="UP000077248"/>
    </source>
</evidence>
<protein>
    <recommendedName>
        <fullName evidence="3">Geranylgeranyl pyrophosphate synthetase</fullName>
    </recommendedName>
</protein>
<evidence type="ECO:0008006" key="3">
    <source>
        <dbReference type="Google" id="ProtNLM"/>
    </source>
</evidence>
<dbReference type="VEuPathDB" id="FungiDB:CC77DRAFT_1048232"/>
<accession>A0A177DUZ4</accession>
<dbReference type="Proteomes" id="UP000077248">
    <property type="component" value="Unassembled WGS sequence"/>
</dbReference>
<reference evidence="1 2" key="1">
    <citation type="submission" date="2016-05" db="EMBL/GenBank/DDBJ databases">
        <title>Comparative analysis of secretome profiles of manganese(II)-oxidizing ascomycete fungi.</title>
        <authorList>
            <consortium name="DOE Joint Genome Institute"/>
            <person name="Zeiner C.A."/>
            <person name="Purvine S.O."/>
            <person name="Zink E.M."/>
            <person name="Wu S."/>
            <person name="Pasa-Tolic L."/>
            <person name="Chaput D.L."/>
            <person name="Haridas S."/>
            <person name="Grigoriev I.V."/>
            <person name="Santelli C.M."/>
            <person name="Hansel C.M."/>
        </authorList>
    </citation>
    <scope>NUCLEOTIDE SEQUENCE [LARGE SCALE GENOMIC DNA]</scope>
    <source>
        <strain evidence="1 2">SRC1lrK2f</strain>
    </source>
</reference>
<dbReference type="AlphaFoldDB" id="A0A177DUZ4"/>
<dbReference type="OMA" id="IHTIAIF"/>
<evidence type="ECO:0000313" key="1">
    <source>
        <dbReference type="EMBL" id="OAG23326.1"/>
    </source>
</evidence>
<dbReference type="STRING" id="5599.A0A177DUZ4"/>
<name>A0A177DUZ4_ALTAL</name>
<dbReference type="KEGG" id="aalt:CC77DRAFT_1048232"/>
<dbReference type="PANTHER" id="PTHR35179">
    <property type="entry name" value="PROTEIN CBG02620"/>
    <property type="match status" value="1"/>
</dbReference>